<accession>A0A0F9S6Z9</accession>
<dbReference type="AlphaFoldDB" id="A0A0F9S6Z9"/>
<reference evidence="1" key="1">
    <citation type="journal article" date="2015" name="Nature">
        <title>Complex archaea that bridge the gap between prokaryotes and eukaryotes.</title>
        <authorList>
            <person name="Spang A."/>
            <person name="Saw J.H."/>
            <person name="Jorgensen S.L."/>
            <person name="Zaremba-Niedzwiedzka K."/>
            <person name="Martijn J."/>
            <person name="Lind A.E."/>
            <person name="van Eijk R."/>
            <person name="Schleper C."/>
            <person name="Guy L."/>
            <person name="Ettema T.J."/>
        </authorList>
    </citation>
    <scope>NUCLEOTIDE SEQUENCE</scope>
</reference>
<evidence type="ECO:0000313" key="1">
    <source>
        <dbReference type="EMBL" id="KKN32786.1"/>
    </source>
</evidence>
<dbReference type="EMBL" id="LAZR01002229">
    <property type="protein sequence ID" value="KKN32786.1"/>
    <property type="molecule type" value="Genomic_DNA"/>
</dbReference>
<proteinExistence type="predicted"/>
<name>A0A0F9S6Z9_9ZZZZ</name>
<feature type="non-terminal residue" evidence="1">
    <location>
        <position position="34"/>
    </location>
</feature>
<protein>
    <submittedName>
        <fullName evidence="1">Uncharacterized protein</fullName>
    </submittedName>
</protein>
<sequence>MTTDPTAREVAISLASDCTHYSGIADDHPDTYMA</sequence>
<comment type="caution">
    <text evidence="1">The sequence shown here is derived from an EMBL/GenBank/DDBJ whole genome shotgun (WGS) entry which is preliminary data.</text>
</comment>
<gene>
    <name evidence="1" type="ORF">LCGC14_0810550</name>
</gene>
<organism evidence="1">
    <name type="scientific">marine sediment metagenome</name>
    <dbReference type="NCBI Taxonomy" id="412755"/>
    <lineage>
        <taxon>unclassified sequences</taxon>
        <taxon>metagenomes</taxon>
        <taxon>ecological metagenomes</taxon>
    </lineage>
</organism>